<dbReference type="Gene3D" id="1.20.1420.20">
    <property type="entry name" value="M75 peptidase, HXXE motif"/>
    <property type="match status" value="1"/>
</dbReference>
<feature type="transmembrane region" description="Helical" evidence="10">
    <location>
        <begin position="42"/>
        <end position="62"/>
    </location>
</feature>
<feature type="domain" description="Imelysin-like" evidence="11">
    <location>
        <begin position="586"/>
        <end position="817"/>
    </location>
</feature>
<keyword evidence="6" id="KW-0732">Signal</keyword>
<dbReference type="PANTHER" id="PTHR31632:SF2">
    <property type="entry name" value="PLASMA MEMBRANE IRON PERMEASE"/>
    <property type="match status" value="1"/>
</dbReference>
<dbReference type="PANTHER" id="PTHR31632">
    <property type="entry name" value="IRON TRANSPORTER FTH1"/>
    <property type="match status" value="1"/>
</dbReference>
<comment type="similarity">
    <text evidence="4">Belongs to the oxidase-dependent Fe transporter (OFeT) (TC 9.A.10.1) family.</text>
</comment>
<name>A0ABU3UZI1_9ACTN</name>
<evidence type="ECO:0000256" key="8">
    <source>
        <dbReference type="ARBA" id="ARBA00023136"/>
    </source>
</evidence>
<feature type="transmembrane region" description="Helical" evidence="10">
    <location>
        <begin position="109"/>
        <end position="129"/>
    </location>
</feature>
<dbReference type="Pfam" id="PF03239">
    <property type="entry name" value="FTR1"/>
    <property type="match status" value="1"/>
</dbReference>
<feature type="compositionally biased region" description="Low complexity" evidence="9">
    <location>
        <begin position="326"/>
        <end position="341"/>
    </location>
</feature>
<keyword evidence="5 10" id="KW-0812">Transmembrane</keyword>
<feature type="compositionally biased region" description="Low complexity" evidence="9">
    <location>
        <begin position="348"/>
        <end position="393"/>
    </location>
</feature>
<feature type="region of interest" description="Disordered" evidence="9">
    <location>
        <begin position="321"/>
        <end position="442"/>
    </location>
</feature>
<feature type="compositionally biased region" description="Low complexity" evidence="9">
    <location>
        <begin position="409"/>
        <end position="427"/>
    </location>
</feature>
<protein>
    <submittedName>
        <fullName evidence="12">FTR1 family protein</fullName>
    </submittedName>
</protein>
<keyword evidence="7 10" id="KW-1133">Transmembrane helix</keyword>
<feature type="transmembrane region" description="Helical" evidence="10">
    <location>
        <begin position="74"/>
        <end position="93"/>
    </location>
</feature>
<evidence type="ECO:0000256" key="4">
    <source>
        <dbReference type="ARBA" id="ARBA00008333"/>
    </source>
</evidence>
<comment type="caution">
    <text evidence="12">The sequence shown here is derived from an EMBL/GenBank/DDBJ whole genome shotgun (WGS) entry which is preliminary data.</text>
</comment>
<organism evidence="12 13">
    <name type="scientific">Streptomyces mirabilis</name>
    <dbReference type="NCBI Taxonomy" id="68239"/>
    <lineage>
        <taxon>Bacteria</taxon>
        <taxon>Bacillati</taxon>
        <taxon>Actinomycetota</taxon>
        <taxon>Actinomycetes</taxon>
        <taxon>Kitasatosporales</taxon>
        <taxon>Streptomycetaceae</taxon>
        <taxon>Streptomyces</taxon>
    </lineage>
</organism>
<evidence type="ECO:0000256" key="10">
    <source>
        <dbReference type="SAM" id="Phobius"/>
    </source>
</evidence>
<dbReference type="InterPro" id="IPR034981">
    <property type="entry name" value="Imelysin-like_EfeO/Algp7"/>
</dbReference>
<evidence type="ECO:0000256" key="9">
    <source>
        <dbReference type="SAM" id="MobiDB-lite"/>
    </source>
</evidence>
<dbReference type="InterPro" id="IPR018976">
    <property type="entry name" value="Imelysin-like"/>
</dbReference>
<evidence type="ECO:0000256" key="1">
    <source>
        <dbReference type="ARBA" id="ARBA00004141"/>
    </source>
</evidence>
<evidence type="ECO:0000256" key="5">
    <source>
        <dbReference type="ARBA" id="ARBA00022692"/>
    </source>
</evidence>
<feature type="transmembrane region" description="Helical" evidence="10">
    <location>
        <begin position="247"/>
        <end position="265"/>
    </location>
</feature>
<evidence type="ECO:0000256" key="2">
    <source>
        <dbReference type="ARBA" id="ARBA00004196"/>
    </source>
</evidence>
<evidence type="ECO:0000313" key="13">
    <source>
        <dbReference type="Proteomes" id="UP001257627"/>
    </source>
</evidence>
<comment type="similarity">
    <text evidence="3">Belongs to the EfeM/EfeO family.</text>
</comment>
<dbReference type="EMBL" id="JARAKF010000001">
    <property type="protein sequence ID" value="MDU8999331.1"/>
    <property type="molecule type" value="Genomic_DNA"/>
</dbReference>
<evidence type="ECO:0000259" key="11">
    <source>
        <dbReference type="Pfam" id="PF09375"/>
    </source>
</evidence>
<proteinExistence type="inferred from homology"/>
<sequence length="829" mass="85147">MWDDAFPSFLIGLREGLEAGLIVSVLVATLVRSDQRGRLPHVWTGVAAAIGLSMSFGAVLTFTAANLPGKSQEAFGGTLSLVAVVFVTAMVFWMRRSARTFSGEIKQKVTAALGMGAGVLIATSFLAVGREGLETALFLWTTAQAAGSSSGPLAGAAVGLLLAAALCWGLYRRVLHINLTRFFSITGAVLIVIAAGVLGYGMRDLQEATVIPGGTSYAFDLSAHLDPASWYVTVVQGTLNLTPQMTWLQVGVYGSYLAIVMTLFVRGVRGAAPAKPVPVASGAAVAAEPTAGASAPAGGAKPAVLAATDVAGAAERVSVPLDSAEAEQPATPAATRAGSPADPDPDLDPGAGSAVASTAVGAERSAAPAPAGGEAGSVSADADKAATSAAIEAGPSVTSAAEGEHASEGEPAAEPASSSPGKASAPADDAEPPVATPSTPRRFPRWTVPAALVAVPALIAGITIAASGGKPASGTPVVEVSAADCGKGFSAPKPGRQTFQVRNSGSRTSEIYLIDPVSNAVYGEVEGIAPGTTRALIATVGTGSYAWRCVPNGGKAVTSAAVRVSAGGGSVQAVLPVSEKDLAAPLAAYRAYVDQGLADLQTKTRTLQSDLDADKLDQARKDWLPAHTRYASLGAAYGTFADFDAKINGRTAGLAGGVDDPAFTGFHRIEYGLWHGQSAATLAPYAKQLAADVDALRKDFPKQDFDPADLPLRSHEILENTLHRELSGNADYGSGTELATTEANLDGTRELLTLLRPLIDKRNAKVIPAVDTWMRRTEQLVLAQRAEDGTWTPLDKLSDTDRQRLDGAVGQLLEELAPIPDLLEIRKAA</sequence>
<feature type="transmembrane region" description="Helical" evidence="10">
    <location>
        <begin position="446"/>
        <end position="466"/>
    </location>
</feature>
<feature type="transmembrane region" description="Helical" evidence="10">
    <location>
        <begin position="149"/>
        <end position="170"/>
    </location>
</feature>
<dbReference type="CDD" id="cd14656">
    <property type="entry name" value="Imelysin-like_EfeO"/>
    <property type="match status" value="1"/>
</dbReference>
<dbReference type="RefSeq" id="WP_316736009.1">
    <property type="nucleotide sequence ID" value="NZ_JARAKF010000001.1"/>
</dbReference>
<evidence type="ECO:0000256" key="3">
    <source>
        <dbReference type="ARBA" id="ARBA00005989"/>
    </source>
</evidence>
<evidence type="ECO:0000256" key="6">
    <source>
        <dbReference type="ARBA" id="ARBA00022729"/>
    </source>
</evidence>
<feature type="transmembrane region" description="Helical" evidence="10">
    <location>
        <begin position="6"/>
        <end position="30"/>
    </location>
</feature>
<accession>A0ABU3UZI1</accession>
<evidence type="ECO:0000256" key="7">
    <source>
        <dbReference type="ARBA" id="ARBA00022989"/>
    </source>
</evidence>
<reference evidence="12 13" key="1">
    <citation type="submission" date="2023-02" db="EMBL/GenBank/DDBJ databases">
        <authorList>
            <person name="Maleckis M."/>
        </authorList>
    </citation>
    <scope>NUCLEOTIDE SEQUENCE [LARGE SCALE GENOMIC DNA]</scope>
    <source>
        <strain evidence="12 13">P8-A2</strain>
    </source>
</reference>
<dbReference type="Proteomes" id="UP001257627">
    <property type="component" value="Unassembled WGS sequence"/>
</dbReference>
<comment type="subcellular location">
    <subcellularLocation>
        <location evidence="2">Cell envelope</location>
    </subcellularLocation>
    <subcellularLocation>
        <location evidence="1">Membrane</location>
        <topology evidence="1">Multi-pass membrane protein</topology>
    </subcellularLocation>
</comment>
<feature type="transmembrane region" description="Helical" evidence="10">
    <location>
        <begin position="182"/>
        <end position="202"/>
    </location>
</feature>
<dbReference type="InterPro" id="IPR004923">
    <property type="entry name" value="FTR1/Fip1/EfeU"/>
</dbReference>
<dbReference type="Pfam" id="PF09375">
    <property type="entry name" value="Peptidase_M75"/>
    <property type="match status" value="1"/>
</dbReference>
<dbReference type="InterPro" id="IPR038352">
    <property type="entry name" value="Imelysin_sf"/>
</dbReference>
<dbReference type="NCBIfam" id="NF041756">
    <property type="entry name" value="EfeU"/>
    <property type="match status" value="1"/>
</dbReference>
<keyword evidence="13" id="KW-1185">Reference proteome</keyword>
<keyword evidence="8 10" id="KW-0472">Membrane</keyword>
<gene>
    <name evidence="12" type="ORF">PU648_44685</name>
</gene>
<evidence type="ECO:0000313" key="12">
    <source>
        <dbReference type="EMBL" id="MDU8999331.1"/>
    </source>
</evidence>